<dbReference type="Gene3D" id="3.40.630.30">
    <property type="match status" value="1"/>
</dbReference>
<reference evidence="2 3" key="1">
    <citation type="submission" date="2017-07" db="EMBL/GenBank/DDBJ databases">
        <title>Amycolatopsis antarcticus sp. nov., isolated from the surface of an Antarcticus brown macroalga.</title>
        <authorList>
            <person name="Wang J."/>
            <person name="Leiva S."/>
            <person name="Huang J."/>
            <person name="Huang Y."/>
        </authorList>
    </citation>
    <scope>NUCLEOTIDE SEQUENCE [LARGE SCALE GENOMIC DNA]</scope>
    <source>
        <strain evidence="2 3">AU-G6</strain>
    </source>
</reference>
<evidence type="ECO:0000313" key="3">
    <source>
        <dbReference type="Proteomes" id="UP000242444"/>
    </source>
</evidence>
<dbReference type="Pfam" id="PF00583">
    <property type="entry name" value="Acetyltransf_1"/>
    <property type="match status" value="1"/>
</dbReference>
<keyword evidence="3" id="KW-1185">Reference proteome</keyword>
<feature type="domain" description="N-acetyltransferase" evidence="1">
    <location>
        <begin position="148"/>
        <end position="307"/>
    </location>
</feature>
<dbReference type="PROSITE" id="PS51186">
    <property type="entry name" value="GNAT"/>
    <property type="match status" value="1"/>
</dbReference>
<dbReference type="InterPro" id="IPR000182">
    <property type="entry name" value="GNAT_dom"/>
</dbReference>
<dbReference type="EMBL" id="NKYE01000009">
    <property type="protein sequence ID" value="OZM72166.1"/>
    <property type="molecule type" value="Genomic_DNA"/>
</dbReference>
<dbReference type="CDD" id="cd04301">
    <property type="entry name" value="NAT_SF"/>
    <property type="match status" value="1"/>
</dbReference>
<dbReference type="RefSeq" id="WP_094863738.1">
    <property type="nucleotide sequence ID" value="NZ_NKYE01000009.1"/>
</dbReference>
<dbReference type="Proteomes" id="UP000242444">
    <property type="component" value="Unassembled WGS sequence"/>
</dbReference>
<comment type="caution">
    <text evidence="2">The sequence shown here is derived from an EMBL/GenBank/DDBJ whole genome shotgun (WGS) entry which is preliminary data.</text>
</comment>
<evidence type="ECO:0000259" key="1">
    <source>
        <dbReference type="PROSITE" id="PS51186"/>
    </source>
</evidence>
<dbReference type="InterPro" id="IPR016181">
    <property type="entry name" value="Acyl_CoA_acyltransferase"/>
</dbReference>
<dbReference type="InParanoid" id="A0A263D3Y3"/>
<dbReference type="OrthoDB" id="149709at2"/>
<sequence>MSEFDEAQSRRFTALDPMIAAESHVPEGETLTAALPDGTKVRGVLVRSFHGPESMESLWGPRDNFELTPLLGDTGAAGMDALLRVFADRVREEDPGADSVRTVMWPSRDVEPTHTLLAHGFAALNHLAVRPRPAAPPSAAQPTPGDGPVIRRAAAEDVGELVGLALEELRYSAASGPSVVRENSAALLERGLRRSIFFGGSVWIAELDGRPAGLADCGTMPTTGRSPLNGKVHSGRWGYVLTLSVAPWARGRGVGAALTREAHQALDVDGVNGTVLFFSPTNPLSSVFWPRRGYRPVWTVWEARPAA</sequence>
<organism evidence="2 3">
    <name type="scientific">Amycolatopsis antarctica</name>
    <dbReference type="NCBI Taxonomy" id="1854586"/>
    <lineage>
        <taxon>Bacteria</taxon>
        <taxon>Bacillati</taxon>
        <taxon>Actinomycetota</taxon>
        <taxon>Actinomycetes</taxon>
        <taxon>Pseudonocardiales</taxon>
        <taxon>Pseudonocardiaceae</taxon>
        <taxon>Amycolatopsis</taxon>
    </lineage>
</organism>
<evidence type="ECO:0000313" key="2">
    <source>
        <dbReference type="EMBL" id="OZM72166.1"/>
    </source>
</evidence>
<proteinExistence type="predicted"/>
<dbReference type="GO" id="GO:0016747">
    <property type="term" value="F:acyltransferase activity, transferring groups other than amino-acyl groups"/>
    <property type="evidence" value="ECO:0007669"/>
    <property type="project" value="InterPro"/>
</dbReference>
<accession>A0A263D3Y3</accession>
<dbReference type="SUPFAM" id="SSF55729">
    <property type="entry name" value="Acyl-CoA N-acyltransferases (Nat)"/>
    <property type="match status" value="1"/>
</dbReference>
<dbReference type="AlphaFoldDB" id="A0A263D3Y3"/>
<name>A0A263D3Y3_9PSEU</name>
<gene>
    <name evidence="2" type="ORF">CFN78_16690</name>
</gene>
<protein>
    <submittedName>
        <fullName evidence="2">GNAT family N-acetyltransferase</fullName>
    </submittedName>
</protein>
<keyword evidence="2" id="KW-0808">Transferase</keyword>